<sequence>MSALLQAELLGKRYRVRRGMPGRPARYFDAVKDVSFEIGRGETLGIVGESGAGKSTVGRLVLRLVEADTGAIRYDGQDLRELSGRGMRSMRSHMQMIFQDPFSSLDPRMTVGAAVAEPLRLHKGLKGAELEHRVLDLLQRVGMRADHLDRYPREFSGGQLQRIAIARALATDPEFIVCDEPVAALDVSIQAQVLNLLLDLQAERGLSYLFISHDLSLVRFLAHRVAVMSQGAIVETGTAEEIFAEPAHAYTRKLLSAIPEPRPTRVSRWPGSAGADDAVTHPHLT</sequence>
<dbReference type="PANTHER" id="PTHR43776">
    <property type="entry name" value="TRANSPORT ATP-BINDING PROTEIN"/>
    <property type="match status" value="1"/>
</dbReference>
<dbReference type="GO" id="GO:0005524">
    <property type="term" value="F:ATP binding"/>
    <property type="evidence" value="ECO:0007669"/>
    <property type="project" value="UniProtKB-KW"/>
</dbReference>
<organism evidence="7 8">
    <name type="scientific">Actinocorallia herbida</name>
    <dbReference type="NCBI Taxonomy" id="58109"/>
    <lineage>
        <taxon>Bacteria</taxon>
        <taxon>Bacillati</taxon>
        <taxon>Actinomycetota</taxon>
        <taxon>Actinomycetes</taxon>
        <taxon>Streptosporangiales</taxon>
        <taxon>Thermomonosporaceae</taxon>
        <taxon>Actinocorallia</taxon>
    </lineage>
</organism>
<dbReference type="GO" id="GO:0055085">
    <property type="term" value="P:transmembrane transport"/>
    <property type="evidence" value="ECO:0007669"/>
    <property type="project" value="UniProtKB-ARBA"/>
</dbReference>
<feature type="region of interest" description="Disordered" evidence="5">
    <location>
        <begin position="265"/>
        <end position="285"/>
    </location>
</feature>
<dbReference type="PROSITE" id="PS00211">
    <property type="entry name" value="ABC_TRANSPORTER_1"/>
    <property type="match status" value="1"/>
</dbReference>
<dbReference type="PROSITE" id="PS50893">
    <property type="entry name" value="ABC_TRANSPORTER_2"/>
    <property type="match status" value="1"/>
</dbReference>
<dbReference type="AlphaFoldDB" id="A0A3N1D1S7"/>
<evidence type="ECO:0000256" key="4">
    <source>
        <dbReference type="ARBA" id="ARBA00022840"/>
    </source>
</evidence>
<evidence type="ECO:0000313" key="8">
    <source>
        <dbReference type="Proteomes" id="UP000272400"/>
    </source>
</evidence>
<dbReference type="InterPro" id="IPR050319">
    <property type="entry name" value="ABC_transp_ATP-bind"/>
</dbReference>
<dbReference type="InterPro" id="IPR003439">
    <property type="entry name" value="ABC_transporter-like_ATP-bd"/>
</dbReference>
<reference evidence="7 8" key="1">
    <citation type="submission" date="2018-11" db="EMBL/GenBank/DDBJ databases">
        <title>Sequencing the genomes of 1000 actinobacteria strains.</title>
        <authorList>
            <person name="Klenk H.-P."/>
        </authorList>
    </citation>
    <scope>NUCLEOTIDE SEQUENCE [LARGE SCALE GENOMIC DNA]</scope>
    <source>
        <strain evidence="7 8">DSM 44254</strain>
    </source>
</reference>
<keyword evidence="8" id="KW-1185">Reference proteome</keyword>
<dbReference type="Pfam" id="PF00005">
    <property type="entry name" value="ABC_tran"/>
    <property type="match status" value="1"/>
</dbReference>
<evidence type="ECO:0000256" key="1">
    <source>
        <dbReference type="ARBA" id="ARBA00005417"/>
    </source>
</evidence>
<dbReference type="OrthoDB" id="2986442at2"/>
<evidence type="ECO:0000313" key="7">
    <source>
        <dbReference type="EMBL" id="ROO87471.1"/>
    </source>
</evidence>
<gene>
    <name evidence="7" type="ORF">EDD29_5079</name>
</gene>
<proteinExistence type="inferred from homology"/>
<evidence type="ECO:0000256" key="3">
    <source>
        <dbReference type="ARBA" id="ARBA00022741"/>
    </source>
</evidence>
<keyword evidence="2" id="KW-0813">Transport</keyword>
<keyword evidence="4 7" id="KW-0067">ATP-binding</keyword>
<comment type="similarity">
    <text evidence="1">Belongs to the ABC transporter superfamily.</text>
</comment>
<dbReference type="InterPro" id="IPR013563">
    <property type="entry name" value="Oligopep_ABC_C"/>
</dbReference>
<dbReference type="SUPFAM" id="SSF52540">
    <property type="entry name" value="P-loop containing nucleoside triphosphate hydrolases"/>
    <property type="match status" value="1"/>
</dbReference>
<dbReference type="CDD" id="cd03257">
    <property type="entry name" value="ABC_NikE_OppD_transporters"/>
    <property type="match status" value="1"/>
</dbReference>
<dbReference type="RefSeq" id="WP_123666755.1">
    <property type="nucleotide sequence ID" value="NZ_RJKE01000001.1"/>
</dbReference>
<dbReference type="GO" id="GO:0015833">
    <property type="term" value="P:peptide transport"/>
    <property type="evidence" value="ECO:0007669"/>
    <property type="project" value="InterPro"/>
</dbReference>
<keyword evidence="3" id="KW-0547">Nucleotide-binding</keyword>
<dbReference type="SMART" id="SM00382">
    <property type="entry name" value="AAA"/>
    <property type="match status" value="1"/>
</dbReference>
<evidence type="ECO:0000259" key="6">
    <source>
        <dbReference type="PROSITE" id="PS50893"/>
    </source>
</evidence>
<dbReference type="InterPro" id="IPR027417">
    <property type="entry name" value="P-loop_NTPase"/>
</dbReference>
<accession>A0A3N1D1S7</accession>
<dbReference type="GO" id="GO:0016887">
    <property type="term" value="F:ATP hydrolysis activity"/>
    <property type="evidence" value="ECO:0007669"/>
    <property type="project" value="InterPro"/>
</dbReference>
<dbReference type="Gene3D" id="3.40.50.300">
    <property type="entry name" value="P-loop containing nucleotide triphosphate hydrolases"/>
    <property type="match status" value="1"/>
</dbReference>
<dbReference type="Pfam" id="PF08352">
    <property type="entry name" value="oligo_HPY"/>
    <property type="match status" value="1"/>
</dbReference>
<evidence type="ECO:0000256" key="2">
    <source>
        <dbReference type="ARBA" id="ARBA00022448"/>
    </source>
</evidence>
<dbReference type="InterPro" id="IPR003593">
    <property type="entry name" value="AAA+_ATPase"/>
</dbReference>
<dbReference type="Proteomes" id="UP000272400">
    <property type="component" value="Unassembled WGS sequence"/>
</dbReference>
<protein>
    <submittedName>
        <fullName evidence="7">Oligopeptide transport system ATP-binding protein</fullName>
    </submittedName>
</protein>
<dbReference type="FunFam" id="3.40.50.300:FF:000016">
    <property type="entry name" value="Oligopeptide ABC transporter ATP-binding component"/>
    <property type="match status" value="1"/>
</dbReference>
<evidence type="ECO:0000256" key="5">
    <source>
        <dbReference type="SAM" id="MobiDB-lite"/>
    </source>
</evidence>
<dbReference type="EMBL" id="RJKE01000001">
    <property type="protein sequence ID" value="ROO87471.1"/>
    <property type="molecule type" value="Genomic_DNA"/>
</dbReference>
<name>A0A3N1D1S7_9ACTN</name>
<feature type="domain" description="ABC transporter" evidence="6">
    <location>
        <begin position="5"/>
        <end position="255"/>
    </location>
</feature>
<dbReference type="InterPro" id="IPR017871">
    <property type="entry name" value="ABC_transporter-like_CS"/>
</dbReference>
<dbReference type="PANTHER" id="PTHR43776:SF7">
    <property type="entry name" value="D,D-DIPEPTIDE TRANSPORT ATP-BINDING PROTEIN DDPF-RELATED"/>
    <property type="match status" value="1"/>
</dbReference>
<comment type="caution">
    <text evidence="7">The sequence shown here is derived from an EMBL/GenBank/DDBJ whole genome shotgun (WGS) entry which is preliminary data.</text>
</comment>